<feature type="region of interest" description="Disordered" evidence="1">
    <location>
        <begin position="1"/>
        <end position="23"/>
    </location>
</feature>
<evidence type="ECO:0000256" key="1">
    <source>
        <dbReference type="SAM" id="MobiDB-lite"/>
    </source>
</evidence>
<gene>
    <name evidence="2" type="ORF">E6C60_3386</name>
</gene>
<feature type="compositionally biased region" description="Polar residues" evidence="1">
    <location>
        <begin position="9"/>
        <end position="20"/>
    </location>
</feature>
<organism evidence="2 3">
    <name type="scientific">Paenibacillus algicola</name>
    <dbReference type="NCBI Taxonomy" id="2565926"/>
    <lineage>
        <taxon>Bacteria</taxon>
        <taxon>Bacillati</taxon>
        <taxon>Bacillota</taxon>
        <taxon>Bacilli</taxon>
        <taxon>Bacillales</taxon>
        <taxon>Paenibacillaceae</taxon>
        <taxon>Paenibacillus</taxon>
    </lineage>
</organism>
<proteinExistence type="predicted"/>
<evidence type="ECO:0000313" key="2">
    <source>
        <dbReference type="EMBL" id="QCT04097.1"/>
    </source>
</evidence>
<sequence length="49" mass="5735">MNKERETGTRINNPQPNQEPKSLDIHAIMSQMGIHPDKWKQHLALQEDE</sequence>
<reference evidence="2 3" key="1">
    <citation type="submission" date="2019-05" db="EMBL/GenBank/DDBJ databases">
        <authorList>
            <person name="Chen C."/>
        </authorList>
    </citation>
    <scope>NUCLEOTIDE SEQUENCE [LARGE SCALE GENOMIC DNA]</scope>
    <source>
        <strain evidence="2 3">HB172198</strain>
    </source>
</reference>
<evidence type="ECO:0000313" key="3">
    <source>
        <dbReference type="Proteomes" id="UP000300879"/>
    </source>
</evidence>
<keyword evidence="3" id="KW-1185">Reference proteome</keyword>
<dbReference type="AlphaFoldDB" id="A0A4P8XMN9"/>
<name>A0A4P8XMN9_9BACL</name>
<dbReference type="EMBL" id="CP040396">
    <property type="protein sequence ID" value="QCT04097.1"/>
    <property type="molecule type" value="Genomic_DNA"/>
</dbReference>
<protein>
    <submittedName>
        <fullName evidence="2">Uncharacterized protein</fullName>
    </submittedName>
</protein>
<dbReference type="Proteomes" id="UP000300879">
    <property type="component" value="Chromosome"/>
</dbReference>
<accession>A0A4P8XMN9</accession>
<dbReference type="KEGG" id="palo:E6C60_3386"/>
<dbReference type="RefSeq" id="WP_175415346.1">
    <property type="nucleotide sequence ID" value="NZ_CP040396.1"/>
</dbReference>